<gene>
    <name evidence="1" type="ORF">BS411_013065</name>
</gene>
<proteinExistence type="predicted"/>
<protein>
    <submittedName>
        <fullName evidence="1">Uncharacterized protein</fullName>
    </submittedName>
</protein>
<evidence type="ECO:0000313" key="2">
    <source>
        <dbReference type="Proteomes" id="UP000244623"/>
    </source>
</evidence>
<name>A0ACD5IS16_9ENTR</name>
<sequence>MMQTQAIEPIACLKRNLPLLYMSGKKSAKKRHGALIKGKTQPEFIYTIHKKNLSSETYKKTLNKIKR</sequence>
<reference evidence="1" key="1">
    <citation type="submission" date="2025-05" db="EMBL/GenBank/DDBJ databases">
        <title>FDA Reference Genome datasets for Cronobacter.</title>
        <authorList>
            <person name="Gopinath G.R."/>
        </authorList>
    </citation>
    <scope>NUCLEOTIDE SEQUENCE</scope>
    <source>
        <strain evidence="1">MOD1-Sh41s</strain>
    </source>
</reference>
<dbReference type="Proteomes" id="UP000244623">
    <property type="component" value="Chromosome"/>
</dbReference>
<organism evidence="1 2">
    <name type="scientific">Cronobacter turicensis</name>
    <dbReference type="NCBI Taxonomy" id="413502"/>
    <lineage>
        <taxon>Bacteria</taxon>
        <taxon>Pseudomonadati</taxon>
        <taxon>Pseudomonadota</taxon>
        <taxon>Gammaproteobacteria</taxon>
        <taxon>Enterobacterales</taxon>
        <taxon>Enterobacteriaceae</taxon>
        <taxon>Cronobacter</taxon>
    </lineage>
</organism>
<accession>A0ACD5IS16</accession>
<dbReference type="EMBL" id="CP187984">
    <property type="protein sequence ID" value="XSF52900.1"/>
    <property type="molecule type" value="Genomic_DNA"/>
</dbReference>
<evidence type="ECO:0000313" key="1">
    <source>
        <dbReference type="EMBL" id="XSF52900.1"/>
    </source>
</evidence>